<evidence type="ECO:0000313" key="2">
    <source>
        <dbReference type="EMBL" id="BBN06608.1"/>
    </source>
</evidence>
<organism evidence="2 3">
    <name type="scientific">Marchantia polymorpha subsp. ruderalis</name>
    <dbReference type="NCBI Taxonomy" id="1480154"/>
    <lineage>
        <taxon>Eukaryota</taxon>
        <taxon>Viridiplantae</taxon>
        <taxon>Streptophyta</taxon>
        <taxon>Embryophyta</taxon>
        <taxon>Marchantiophyta</taxon>
        <taxon>Marchantiopsida</taxon>
        <taxon>Marchantiidae</taxon>
        <taxon>Marchantiales</taxon>
        <taxon>Marchantiaceae</taxon>
        <taxon>Marchantia</taxon>
    </lineage>
</organism>
<dbReference type="Proteomes" id="UP001162541">
    <property type="component" value="Chromosome 3"/>
</dbReference>
<name>A0AAF6B3M4_MARPO</name>
<dbReference type="AlphaFoldDB" id="A0AAF6B3M4"/>
<feature type="region of interest" description="Disordered" evidence="1">
    <location>
        <begin position="893"/>
        <end position="912"/>
    </location>
</feature>
<dbReference type="InterPro" id="IPR013951">
    <property type="entry name" value="Rxt3"/>
</dbReference>
<dbReference type="EMBL" id="AP019868">
    <property type="protein sequence ID" value="BBN06608.1"/>
    <property type="molecule type" value="Genomic_DNA"/>
</dbReference>
<sequence>MSNLPLMDDAASKFAEAFKQEGRKQDVLDSELENQAQLANKDMDESFVDSEMPDCLAGEAEKLKRDAFIDGTNTPVTGSCSDATIAASKFAEAFKQEGRKQDVLDSELENQAQSANKDMDESFVDSEMPDCLAGEAEKIKRDAFSDGTNTPVTGSCSDATLAASKFAEAFKQEGRKQDVLDSELENQAQSANKDMDESFVDSEMPDCLAGEAEKIKRDAFSDGTNTPVTGSCSDATLAASKFAEAFKQEGRKQDVLDSELENQAQSANKDMDETCVDSEMPDCLVGEAEKIKRDAFIDGTNTPVTGSCSDATIAASKFAEAFKQEGRKQDVLDSELENQAQSANKDMDESFVDSEMPDCLVGEAEKIKRDAFSDGTNTPVTGSCSDATLAASKFAEAFKQEGRKQDVLDSELENQAQSANKDMDESLVDSEMPDCLAGEAEKIKRDAFSDGTNTPVTGSCSDATLAASKFAEAFKQEGRRQKILDSELENQAQSANKDMDESFVDSEMPDCLVGEAEKIKRDAFSDGTNTPVTGSCSDATLAASKFAEAFKQEGRKQDVLDSELENQAQSANKDMDESFVDSEMPDCLAGEAEKIKRDAFSDGTNTPVTGSCSDATLRCKQRRFHSTKHFLVYKGALQKQLQEIWSKRDRSQEFKILSVEHLTPEPDLDIEVLIAGSQATSFNPGVIRLDLWGTDIYTDDSDIVAVLKHTGFYDLQSSTSDVFSLRASIRLLPPLPSYVGTTRNHIRSRRWGGGSTCSFIVVCCHIETLNLNDTFSVERSLEPTNRIGNYGPTLVPTSGGIPETSRRSALNLQQASVIFRYDLSNEPCDAYTMAYVADKYNDVEKVKVQFTSARISQGEVLYVETLANRYELSYEVDSSTKISKYSSELENEGRTSAQVKASSENPCQTSHDRKLDVHLPRNKYRWARCKLHLPLNNMRSEGVPLPLHLKQVVESNLNWEDFRWSPTGVWVRNKEYLLKTARFVTVTESAEKSMLQT</sequence>
<reference evidence="3" key="1">
    <citation type="journal article" date="2020" name="Curr. Biol.">
        <title>Chromatin organization in early land plants reveals an ancestral association between H3K27me3, transposons, and constitutive heterochromatin.</title>
        <authorList>
            <person name="Montgomery S.A."/>
            <person name="Tanizawa Y."/>
            <person name="Galik B."/>
            <person name="Wang N."/>
            <person name="Ito T."/>
            <person name="Mochizuki T."/>
            <person name="Akimcheva S."/>
            <person name="Bowman J.L."/>
            <person name="Cognat V."/>
            <person name="Marechal-Drouard L."/>
            <person name="Ekker H."/>
            <person name="Hong S.F."/>
            <person name="Kohchi T."/>
            <person name="Lin S.S."/>
            <person name="Liu L.D."/>
            <person name="Nakamura Y."/>
            <person name="Valeeva L.R."/>
            <person name="Shakirov E.V."/>
            <person name="Shippen D.E."/>
            <person name="Wei W.L."/>
            <person name="Yagura M."/>
            <person name="Yamaoka S."/>
            <person name="Yamato K.T."/>
            <person name="Liu C."/>
            <person name="Berger F."/>
        </authorList>
    </citation>
    <scope>NUCLEOTIDE SEQUENCE [LARGE SCALE GENOMIC DNA]</scope>
    <source>
        <strain evidence="3">Tak-1</strain>
    </source>
</reference>
<evidence type="ECO:0000256" key="1">
    <source>
        <dbReference type="SAM" id="MobiDB-lite"/>
    </source>
</evidence>
<evidence type="ECO:0000313" key="3">
    <source>
        <dbReference type="Proteomes" id="UP001162541"/>
    </source>
</evidence>
<dbReference type="InterPro" id="IPR036609">
    <property type="entry name" value="LCCL_sf"/>
</dbReference>
<protein>
    <submittedName>
        <fullName evidence="2">Uncharacterized protein</fullName>
    </submittedName>
</protein>
<feature type="compositionally biased region" description="Polar residues" evidence="1">
    <location>
        <begin position="893"/>
        <end position="909"/>
    </location>
</feature>
<dbReference type="Gene3D" id="2.170.130.20">
    <property type="entry name" value="LCCL-like domain"/>
    <property type="match status" value="1"/>
</dbReference>
<accession>A0AAF6B3M4</accession>
<dbReference type="Pfam" id="PF08642">
    <property type="entry name" value="Rxt3"/>
    <property type="match status" value="1"/>
</dbReference>
<gene>
    <name evidence="2" type="ORF">Mp_3g22490</name>
</gene>
<proteinExistence type="predicted"/>
<dbReference type="SUPFAM" id="SSF69848">
    <property type="entry name" value="LCCL domain"/>
    <property type="match status" value="1"/>
</dbReference>